<gene>
    <name evidence="5" type="ORF">ElyMa_002259400</name>
</gene>
<dbReference type="GO" id="GO:0005506">
    <property type="term" value="F:iron ion binding"/>
    <property type="evidence" value="ECO:0007669"/>
    <property type="project" value="InterPro"/>
</dbReference>
<dbReference type="PANTHER" id="PTHR24300:SF403">
    <property type="entry name" value="CYTOCHROME P450 306A1"/>
    <property type="match status" value="1"/>
</dbReference>
<sequence>MSPSLLVQKKKKVYHLEQIVFDLILGGSETTLTTLLWFYLYMVHFPDIQDKFCNEIIREIGTDRTPACQDKVKLTYVNAVILETQRLALATISPFSILHNCSRETTIAGYTIPKDVQVLTDLDAVMLDDEI</sequence>
<dbReference type="SUPFAM" id="SSF48264">
    <property type="entry name" value="Cytochrome P450"/>
    <property type="match status" value="1"/>
</dbReference>
<dbReference type="AlphaFoldDB" id="A0AAV4G0Z8"/>
<dbReference type="GO" id="GO:0006082">
    <property type="term" value="P:organic acid metabolic process"/>
    <property type="evidence" value="ECO:0007669"/>
    <property type="project" value="TreeGrafter"/>
</dbReference>
<dbReference type="GO" id="GO:0006805">
    <property type="term" value="P:xenobiotic metabolic process"/>
    <property type="evidence" value="ECO:0007669"/>
    <property type="project" value="TreeGrafter"/>
</dbReference>
<comment type="caution">
    <text evidence="5">The sequence shown here is derived from an EMBL/GenBank/DDBJ whole genome shotgun (WGS) entry which is preliminary data.</text>
</comment>
<dbReference type="Gene3D" id="1.10.630.10">
    <property type="entry name" value="Cytochrome P450"/>
    <property type="match status" value="1"/>
</dbReference>
<keyword evidence="4" id="KW-1133">Transmembrane helix</keyword>
<dbReference type="GO" id="GO:0020037">
    <property type="term" value="F:heme binding"/>
    <property type="evidence" value="ECO:0007669"/>
    <property type="project" value="InterPro"/>
</dbReference>
<keyword evidence="2" id="KW-0479">Metal-binding</keyword>
<protein>
    <submittedName>
        <fullName evidence="5">Cytochrome P450 2U1</fullName>
    </submittedName>
</protein>
<keyword evidence="4" id="KW-0472">Membrane</keyword>
<dbReference type="PANTHER" id="PTHR24300">
    <property type="entry name" value="CYTOCHROME P450 508A4-RELATED"/>
    <property type="match status" value="1"/>
</dbReference>
<dbReference type="InterPro" id="IPR002401">
    <property type="entry name" value="Cyt_P450_E_grp-I"/>
</dbReference>
<dbReference type="InterPro" id="IPR001128">
    <property type="entry name" value="Cyt_P450"/>
</dbReference>
<organism evidence="5 6">
    <name type="scientific">Elysia marginata</name>
    <dbReference type="NCBI Taxonomy" id="1093978"/>
    <lineage>
        <taxon>Eukaryota</taxon>
        <taxon>Metazoa</taxon>
        <taxon>Spiralia</taxon>
        <taxon>Lophotrochozoa</taxon>
        <taxon>Mollusca</taxon>
        <taxon>Gastropoda</taxon>
        <taxon>Heterobranchia</taxon>
        <taxon>Euthyneura</taxon>
        <taxon>Panpulmonata</taxon>
        <taxon>Sacoglossa</taxon>
        <taxon>Placobranchoidea</taxon>
        <taxon>Plakobranchidae</taxon>
        <taxon>Elysia</taxon>
    </lineage>
</organism>
<dbReference type="Pfam" id="PF00067">
    <property type="entry name" value="p450"/>
    <property type="match status" value="1"/>
</dbReference>
<proteinExistence type="inferred from homology"/>
<dbReference type="InterPro" id="IPR050182">
    <property type="entry name" value="Cytochrome_P450_fam2"/>
</dbReference>
<reference evidence="5 6" key="1">
    <citation type="journal article" date="2021" name="Elife">
        <title>Chloroplast acquisition without the gene transfer in kleptoplastic sea slugs, Plakobranchus ocellatus.</title>
        <authorList>
            <person name="Maeda T."/>
            <person name="Takahashi S."/>
            <person name="Yoshida T."/>
            <person name="Shimamura S."/>
            <person name="Takaki Y."/>
            <person name="Nagai Y."/>
            <person name="Toyoda A."/>
            <person name="Suzuki Y."/>
            <person name="Arimoto A."/>
            <person name="Ishii H."/>
            <person name="Satoh N."/>
            <person name="Nishiyama T."/>
            <person name="Hasebe M."/>
            <person name="Maruyama T."/>
            <person name="Minagawa J."/>
            <person name="Obokata J."/>
            <person name="Shigenobu S."/>
        </authorList>
    </citation>
    <scope>NUCLEOTIDE SEQUENCE [LARGE SCALE GENOMIC DNA]</scope>
</reference>
<comment type="similarity">
    <text evidence="1">Belongs to the cytochrome P450 family.</text>
</comment>
<dbReference type="EMBL" id="BMAT01004695">
    <property type="protein sequence ID" value="GFR78336.1"/>
    <property type="molecule type" value="Genomic_DNA"/>
</dbReference>
<evidence type="ECO:0000313" key="5">
    <source>
        <dbReference type="EMBL" id="GFR78336.1"/>
    </source>
</evidence>
<keyword evidence="3" id="KW-0408">Iron</keyword>
<evidence type="ECO:0000256" key="3">
    <source>
        <dbReference type="ARBA" id="ARBA00023004"/>
    </source>
</evidence>
<dbReference type="GO" id="GO:0005737">
    <property type="term" value="C:cytoplasm"/>
    <property type="evidence" value="ECO:0007669"/>
    <property type="project" value="TreeGrafter"/>
</dbReference>
<dbReference type="GO" id="GO:0008395">
    <property type="term" value="F:steroid hydroxylase activity"/>
    <property type="evidence" value="ECO:0007669"/>
    <property type="project" value="TreeGrafter"/>
</dbReference>
<keyword evidence="4" id="KW-0812">Transmembrane</keyword>
<dbReference type="PRINTS" id="PR00463">
    <property type="entry name" value="EP450I"/>
</dbReference>
<dbReference type="InterPro" id="IPR036396">
    <property type="entry name" value="Cyt_P450_sf"/>
</dbReference>
<evidence type="ECO:0000256" key="2">
    <source>
        <dbReference type="ARBA" id="ARBA00022723"/>
    </source>
</evidence>
<evidence type="ECO:0000313" key="6">
    <source>
        <dbReference type="Proteomes" id="UP000762676"/>
    </source>
</evidence>
<keyword evidence="6" id="KW-1185">Reference proteome</keyword>
<dbReference type="GO" id="GO:0016712">
    <property type="term" value="F:oxidoreductase activity, acting on paired donors, with incorporation or reduction of molecular oxygen, reduced flavin or flavoprotein as one donor, and incorporation of one atom of oxygen"/>
    <property type="evidence" value="ECO:0007669"/>
    <property type="project" value="TreeGrafter"/>
</dbReference>
<evidence type="ECO:0000256" key="1">
    <source>
        <dbReference type="ARBA" id="ARBA00010617"/>
    </source>
</evidence>
<dbReference type="Proteomes" id="UP000762676">
    <property type="component" value="Unassembled WGS sequence"/>
</dbReference>
<accession>A0AAV4G0Z8</accession>
<feature type="transmembrane region" description="Helical" evidence="4">
    <location>
        <begin position="20"/>
        <end position="42"/>
    </location>
</feature>
<evidence type="ECO:0000256" key="4">
    <source>
        <dbReference type="SAM" id="Phobius"/>
    </source>
</evidence>
<name>A0AAV4G0Z8_9GAST</name>